<dbReference type="GeneTree" id="ENSGT00940000167884"/>
<evidence type="ECO:0000313" key="3">
    <source>
        <dbReference type="Ensembl" id="ENSPLOP00000017824.1"/>
    </source>
</evidence>
<sequence length="161" mass="17707">MGSSLGLCPGKAPTPSQLFLFFTVGSDVQPGTEMEIIVEETMSARDCLKLMLEKSGLPGDTWHLRKMDWCYEAGEPLCEEDASLKELTICSGDTLLLIEGKLPLPGFLKVPIWWYQPGGPSGHWKSHQDQVDGTPSPSGVWTATSTQGENRTWQPVCPKEK</sequence>
<organism evidence="3 4">
    <name type="scientific">Panthera leo</name>
    <name type="common">Lion</name>
    <dbReference type="NCBI Taxonomy" id="9689"/>
    <lineage>
        <taxon>Eukaryota</taxon>
        <taxon>Metazoa</taxon>
        <taxon>Chordata</taxon>
        <taxon>Craniata</taxon>
        <taxon>Vertebrata</taxon>
        <taxon>Euteleostomi</taxon>
        <taxon>Mammalia</taxon>
        <taxon>Eutheria</taxon>
        <taxon>Laurasiatheria</taxon>
        <taxon>Carnivora</taxon>
        <taxon>Feliformia</taxon>
        <taxon>Felidae</taxon>
        <taxon>Pantherinae</taxon>
        <taxon>Panthera</taxon>
    </lineage>
</organism>
<reference evidence="3" key="3">
    <citation type="submission" date="2025-09" db="UniProtKB">
        <authorList>
            <consortium name="Ensembl"/>
        </authorList>
    </citation>
    <scope>IDENTIFICATION</scope>
</reference>
<dbReference type="Ensembl" id="ENSPLOT00000019745.1">
    <property type="protein sequence ID" value="ENSPLOP00000017824.1"/>
    <property type="gene ID" value="ENSPLOG00000013007.1"/>
</dbReference>
<dbReference type="AlphaFoldDB" id="A0A8C8XCZ6"/>
<dbReference type="InterPro" id="IPR057763">
    <property type="entry name" value="UBL_USP40"/>
</dbReference>
<dbReference type="Pfam" id="PF25822">
    <property type="entry name" value="UBL_USP40"/>
    <property type="match status" value="1"/>
</dbReference>
<name>A0A8C8XCZ6_PANLE</name>
<reference evidence="3" key="1">
    <citation type="journal article" date="2019" name="bioRxiv">
        <title>Long live the king: chromosome-level assembly of the lion (Panthera leo) using linked-read, Hi-C, and long read data.</title>
        <authorList>
            <person name="Armstrong E.E."/>
            <person name="Taylor R.W."/>
            <person name="Miller D.E."/>
            <person name="Kaelin C."/>
            <person name="Barsh G."/>
            <person name="Hadly E.A."/>
            <person name="Petrov D."/>
        </authorList>
    </citation>
    <scope>NUCLEOTIDE SEQUENCE [LARGE SCALE GENOMIC DNA]</scope>
</reference>
<feature type="region of interest" description="Disordered" evidence="1">
    <location>
        <begin position="124"/>
        <end position="161"/>
    </location>
</feature>
<proteinExistence type="predicted"/>
<protein>
    <recommendedName>
        <fullName evidence="2">Ubiquitin carboxyl-terminal hydrolase 40 ubiquitin-like domain-containing protein</fullName>
    </recommendedName>
</protein>
<feature type="domain" description="Ubiquitin carboxyl-terminal hydrolase 40 ubiquitin-like" evidence="2">
    <location>
        <begin position="17"/>
        <end position="103"/>
    </location>
</feature>
<evidence type="ECO:0000313" key="4">
    <source>
        <dbReference type="Proteomes" id="UP000694399"/>
    </source>
</evidence>
<keyword evidence="4" id="KW-1185">Reference proteome</keyword>
<evidence type="ECO:0000259" key="2">
    <source>
        <dbReference type="Pfam" id="PF25822"/>
    </source>
</evidence>
<dbReference type="Proteomes" id="UP000694399">
    <property type="component" value="Chromosome C2"/>
</dbReference>
<accession>A0A8C8XCZ6</accession>
<feature type="compositionally biased region" description="Polar residues" evidence="1">
    <location>
        <begin position="131"/>
        <end position="153"/>
    </location>
</feature>
<reference evidence="3" key="2">
    <citation type="submission" date="2025-08" db="UniProtKB">
        <authorList>
            <consortium name="Ensembl"/>
        </authorList>
    </citation>
    <scope>IDENTIFICATION</scope>
</reference>
<evidence type="ECO:0000256" key="1">
    <source>
        <dbReference type="SAM" id="MobiDB-lite"/>
    </source>
</evidence>